<evidence type="ECO:0000256" key="1">
    <source>
        <dbReference type="SAM" id="MobiDB-lite"/>
    </source>
</evidence>
<dbReference type="Gene3D" id="1.10.10.710">
    <property type="entry name" value="PSPTO_1197 like"/>
    <property type="match status" value="1"/>
</dbReference>
<dbReference type="InterPro" id="IPR038627">
    <property type="entry name" value="YebG-like_sf"/>
</dbReference>
<feature type="region of interest" description="Disordered" evidence="1">
    <location>
        <begin position="75"/>
        <end position="104"/>
    </location>
</feature>
<proteinExistence type="predicted"/>
<dbReference type="EMBL" id="CP021425">
    <property type="protein sequence ID" value="ARU56968.1"/>
    <property type="molecule type" value="Genomic_DNA"/>
</dbReference>
<accession>A0A1Y0I8Y8</accession>
<feature type="compositionally biased region" description="Acidic residues" evidence="1">
    <location>
        <begin position="79"/>
        <end position="88"/>
    </location>
</feature>
<dbReference type="Proteomes" id="UP000196027">
    <property type="component" value="Chromosome"/>
</dbReference>
<gene>
    <name evidence="2" type="ORF">OLMES_2924</name>
</gene>
<dbReference type="AlphaFoldDB" id="A0A1Y0I8Y8"/>
<dbReference type="KEGG" id="ome:OLMES_2924"/>
<dbReference type="RefSeq" id="WP_087461914.1">
    <property type="nucleotide sequence ID" value="NZ_CP021425.1"/>
</dbReference>
<evidence type="ECO:0000313" key="2">
    <source>
        <dbReference type="EMBL" id="ARU56968.1"/>
    </source>
</evidence>
<reference evidence="2 3" key="1">
    <citation type="submission" date="2017-05" db="EMBL/GenBank/DDBJ databases">
        <title>Genomic insights into alkan degradation activity of Oleiphilus messinensis.</title>
        <authorList>
            <person name="Kozyavkin S.A."/>
            <person name="Slesarev A.I."/>
            <person name="Golyshin P.N."/>
            <person name="Korzhenkov A."/>
            <person name="Golyshina O.N."/>
            <person name="Toshchakov S.V."/>
        </authorList>
    </citation>
    <scope>NUCLEOTIDE SEQUENCE [LARGE SCALE GENOMIC DNA]</scope>
    <source>
        <strain evidence="2 3">ME102</strain>
    </source>
</reference>
<sequence length="104" mass="11704">MALVTLYMSDRDPQKRTFTDKKEADAHDKKLELAENIQCFIENNLEELSETQCEKLAMLIAENKERFLTALKGKPEVLSETDAEPDDIDNGKESSAENVTKIAG</sequence>
<dbReference type="Pfam" id="PF07130">
    <property type="entry name" value="YebG"/>
    <property type="match status" value="1"/>
</dbReference>
<dbReference type="InterPro" id="IPR009813">
    <property type="entry name" value="Uncharacterised_YebG"/>
</dbReference>
<name>A0A1Y0I8Y8_9GAMM</name>
<dbReference type="OrthoDB" id="6415307at2"/>
<evidence type="ECO:0008006" key="4">
    <source>
        <dbReference type="Google" id="ProtNLM"/>
    </source>
</evidence>
<protein>
    <recommendedName>
        <fullName evidence="4">YebG family protein</fullName>
    </recommendedName>
</protein>
<evidence type="ECO:0000313" key="3">
    <source>
        <dbReference type="Proteomes" id="UP000196027"/>
    </source>
</evidence>
<keyword evidence="3" id="KW-1185">Reference proteome</keyword>
<organism evidence="2 3">
    <name type="scientific">Oleiphilus messinensis</name>
    <dbReference type="NCBI Taxonomy" id="141451"/>
    <lineage>
        <taxon>Bacteria</taxon>
        <taxon>Pseudomonadati</taxon>
        <taxon>Pseudomonadota</taxon>
        <taxon>Gammaproteobacteria</taxon>
        <taxon>Oceanospirillales</taxon>
        <taxon>Oleiphilaceae</taxon>
        <taxon>Oleiphilus</taxon>
    </lineage>
</organism>